<protein>
    <recommendedName>
        <fullName evidence="4">Alternate-type signal peptide domain-containing protein</fullName>
    </recommendedName>
</protein>
<dbReference type="Proteomes" id="UP000310458">
    <property type="component" value="Unassembled WGS sequence"/>
</dbReference>
<dbReference type="NCBIfam" id="TIGR04088">
    <property type="entry name" value="cognate_SipW"/>
    <property type="match status" value="1"/>
</dbReference>
<reference evidence="2 3" key="1">
    <citation type="submission" date="2019-05" db="EMBL/GenBank/DDBJ databases">
        <title>Nesterenkonia sp. GY074 isolated from the Southern Atlantic Ocean.</title>
        <authorList>
            <person name="Zhang G."/>
        </authorList>
    </citation>
    <scope>NUCLEOTIDE SEQUENCE [LARGE SCALE GENOMIC DNA]</scope>
    <source>
        <strain evidence="2 3">GY074</strain>
    </source>
</reference>
<dbReference type="OrthoDB" id="5070303at2"/>
<name>A0A5R9B6R2_9MICC</name>
<evidence type="ECO:0000256" key="1">
    <source>
        <dbReference type="SAM" id="SignalP"/>
    </source>
</evidence>
<organism evidence="2 3">
    <name type="scientific">Nesterenkonia salmonea</name>
    <dbReference type="NCBI Taxonomy" id="1804987"/>
    <lineage>
        <taxon>Bacteria</taxon>
        <taxon>Bacillati</taxon>
        <taxon>Actinomycetota</taxon>
        <taxon>Actinomycetes</taxon>
        <taxon>Micrococcales</taxon>
        <taxon>Micrococcaceae</taxon>
        <taxon>Nesterenkonia</taxon>
    </lineage>
</organism>
<evidence type="ECO:0000313" key="3">
    <source>
        <dbReference type="Proteomes" id="UP000310458"/>
    </source>
</evidence>
<feature type="chain" id="PRO_5039400506" description="Alternate-type signal peptide domain-containing protein" evidence="1">
    <location>
        <begin position="34"/>
        <end position="185"/>
    </location>
</feature>
<dbReference type="EMBL" id="VAVZ01000078">
    <property type="protein sequence ID" value="TLP92111.1"/>
    <property type="molecule type" value="Genomic_DNA"/>
</dbReference>
<keyword evidence="1" id="KW-0732">Signal</keyword>
<dbReference type="InterPro" id="IPR023833">
    <property type="entry name" value="Signal_pept_SipW-depend-type"/>
</dbReference>
<keyword evidence="3" id="KW-1185">Reference proteome</keyword>
<comment type="caution">
    <text evidence="2">The sequence shown here is derived from an EMBL/GenBank/DDBJ whole genome shotgun (WGS) entry which is preliminary data.</text>
</comment>
<dbReference type="AlphaFoldDB" id="A0A5R9B6R2"/>
<proteinExistence type="predicted"/>
<evidence type="ECO:0008006" key="4">
    <source>
        <dbReference type="Google" id="ProtNLM"/>
    </source>
</evidence>
<evidence type="ECO:0000313" key="2">
    <source>
        <dbReference type="EMBL" id="TLP92111.1"/>
    </source>
</evidence>
<sequence length="185" mass="19518">MASETTATSQKTNRRRKKAAVLALAGVVGIGAAATMANWTDEEFAGAELQAGEYNLQIATTAVGASPESEDWVDGTSVSAFEDLEIMAGPWGPGDSDNSDVHVRLEPGTTHNAELSSTRAVDEAGFWQVTGPDEVNQTLAQGDVATFTVTVQMPADTDNQAQEATGEVVWQFTAEQLPNTPEDDS</sequence>
<accession>A0A5R9B6R2</accession>
<feature type="signal peptide" evidence="1">
    <location>
        <begin position="1"/>
        <end position="33"/>
    </location>
</feature>
<dbReference type="RefSeq" id="WP_138254370.1">
    <property type="nucleotide sequence ID" value="NZ_VAVZ01000078.1"/>
</dbReference>
<gene>
    <name evidence="2" type="ORF">FEF26_15145</name>
</gene>